<reference evidence="4" key="1">
    <citation type="submission" date="2017-01" db="EMBL/GenBank/DDBJ databases">
        <authorList>
            <person name="Varghese N."/>
            <person name="Submissions S."/>
        </authorList>
    </citation>
    <scope>NUCLEOTIDE SEQUENCE [LARGE SCALE GENOMIC DNA]</scope>
    <source>
        <strain evidence="4">DSM 7027</strain>
    </source>
</reference>
<dbReference type="Pfam" id="PF13559">
    <property type="entry name" value="DUF4129"/>
    <property type="match status" value="1"/>
</dbReference>
<evidence type="ECO:0000313" key="3">
    <source>
        <dbReference type="EMBL" id="SIQ86678.1"/>
    </source>
</evidence>
<dbReference type="InterPro" id="IPR025403">
    <property type="entry name" value="TgpA-like_C"/>
</dbReference>
<evidence type="ECO:0000256" key="1">
    <source>
        <dbReference type="SAM" id="Phobius"/>
    </source>
</evidence>
<feature type="transmembrane region" description="Helical" evidence="1">
    <location>
        <begin position="175"/>
        <end position="198"/>
    </location>
</feature>
<keyword evidence="1" id="KW-0812">Transmembrane</keyword>
<dbReference type="AlphaFoldDB" id="A0A1N6W9F3"/>
<evidence type="ECO:0000313" key="4">
    <source>
        <dbReference type="Proteomes" id="UP000186895"/>
    </source>
</evidence>
<sequence length="480" mass="54769">MARRWFWPLWISWFVPATVLFVLLSLFFYDSPWIVMSIIWWLKPVLERLPLLFVSRFLFNEGALSGVTWRQIRSTLLYGGLVSLTWLRLDPKRSFIQPVIVLEKQKGRARRVRSRVLSYNSASAATWLTVVMAHVEWLLFAAGPVLLMLLLGTFVELEDFWLLGVEHEWLAHGSNVFTLICMSVVAPFYVACGFSLYINRRIELEAWDLELLFRQIASQRTQQSDKPKRSSTAALLLVFNLTLVTSFALYPGTSAWADSSVMPATPEQSKEQVMTMLESPPFTNEKEVTTWHWKDAEELDAESGDWLKDWFDESGDFSWDGTSLFQIAEVLVWVAVALLLIFLARVLVKYVESPVGAAVTESDKPDPPRVLMGLSIDAESIPADIEKAVTEALDQGDLRLALSLTYRYALHRLTHQYGVEVEHWQTELECAATVRGHSEVSLDGVFDRLTHVWLRSAYAHQQPSRAKVEELLGAMQKVLK</sequence>
<accession>A0A1N6W9F3</accession>
<feature type="transmembrane region" description="Helical" evidence="1">
    <location>
        <begin position="324"/>
        <end position="344"/>
    </location>
</feature>
<dbReference type="STRING" id="49186.SAMN05421647_11044"/>
<feature type="transmembrane region" description="Helical" evidence="1">
    <location>
        <begin position="233"/>
        <end position="252"/>
    </location>
</feature>
<organism evidence="3 4">
    <name type="scientific">Marinobacterium stanieri</name>
    <dbReference type="NCBI Taxonomy" id="49186"/>
    <lineage>
        <taxon>Bacteria</taxon>
        <taxon>Pseudomonadati</taxon>
        <taxon>Pseudomonadota</taxon>
        <taxon>Gammaproteobacteria</taxon>
        <taxon>Oceanospirillales</taxon>
        <taxon>Oceanospirillaceae</taxon>
        <taxon>Marinobacterium</taxon>
    </lineage>
</organism>
<keyword evidence="1" id="KW-1133">Transmembrane helix</keyword>
<keyword evidence="1" id="KW-0472">Membrane</keyword>
<feature type="transmembrane region" description="Helical" evidence="1">
    <location>
        <begin position="137"/>
        <end position="155"/>
    </location>
</feature>
<feature type="domain" description="Protein-glutamine gamma-glutamyltransferase-like C-terminal" evidence="2">
    <location>
        <begin position="406"/>
        <end position="474"/>
    </location>
</feature>
<keyword evidence="4" id="KW-1185">Reference proteome</keyword>
<gene>
    <name evidence="3" type="ORF">SAMN05421647_11044</name>
</gene>
<evidence type="ECO:0000259" key="2">
    <source>
        <dbReference type="Pfam" id="PF13559"/>
    </source>
</evidence>
<feature type="transmembrane region" description="Helical" evidence="1">
    <location>
        <begin position="7"/>
        <end position="29"/>
    </location>
</feature>
<dbReference type="EMBL" id="FTMN01000010">
    <property type="protein sequence ID" value="SIQ86678.1"/>
    <property type="molecule type" value="Genomic_DNA"/>
</dbReference>
<protein>
    <recommendedName>
        <fullName evidence="2">Protein-glutamine gamma-glutamyltransferase-like C-terminal domain-containing protein</fullName>
    </recommendedName>
</protein>
<name>A0A1N6W9F3_9GAMM</name>
<dbReference type="Proteomes" id="UP000186895">
    <property type="component" value="Unassembled WGS sequence"/>
</dbReference>
<proteinExistence type="predicted"/>